<comment type="subcellular location">
    <subcellularLocation>
        <location evidence="1">Membrane</location>
        <topology evidence="1">Multi-pass membrane protein</topology>
    </subcellularLocation>
</comment>
<feature type="transmembrane region" description="Helical" evidence="2">
    <location>
        <begin position="106"/>
        <end position="132"/>
    </location>
</feature>
<sequence length="592" mass="65534">MSTKVPPDGGWGWVIVLANGLNGMSIVPVLQVFGLIFKDCLADLNLNATDVSIIINVNLASGMLMGMINGALLKTYGYKKVAIAGSILHTVGIMLTAFANSFSFFIIWYGILTSIGFGMLMSGFSLALNIYFTKRRDRAVGLAITITALGPILMPQIASFLLIIYGTQETMLILGAYSFHSMIAALLLQPVKWHMKTVPVCLETIPENSKILSDKEDITNNAENEANMHSSRLTLNNYQRKRKLSTISSIDHDVEVGSIYGFDTLSRQISIDRTMYDVNSDIEMNQETSVTNLNGICKCSKHSMWNLVKSMESVNLGSSIKIFDEPVPKKLIFIDNKVSKSNSVNQNIVERNSLLEKETDNCSNEKNCDKDNQKDESVFRRIWQRVADLYDLDLLCDPIYINIMLGMSIAVFAEVNFSILTPFILADKEMTTAQIANVMSVIALIDLFGRGAAPYLGEWLHQSARMMYMLSLFLLAISRTLLIFTNSFSSVTIVAIGLGLAKGIRTVYMTLVVPSYVPLHKLASASGIQMLINGIIMLCAGPILGLIRDSTGSYTICIILINTLTLLTIFIWTVEILVQRRSARKKSKLPES</sequence>
<feature type="transmembrane region" description="Helical" evidence="2">
    <location>
        <begin position="525"/>
        <end position="547"/>
    </location>
</feature>
<dbReference type="OrthoDB" id="410267at2759"/>
<organism evidence="5">
    <name type="scientific">Camponotus floridanus</name>
    <name type="common">Florida carpenter ant</name>
    <dbReference type="NCBI Taxonomy" id="104421"/>
    <lineage>
        <taxon>Eukaryota</taxon>
        <taxon>Metazoa</taxon>
        <taxon>Ecdysozoa</taxon>
        <taxon>Arthropoda</taxon>
        <taxon>Hexapoda</taxon>
        <taxon>Insecta</taxon>
        <taxon>Pterygota</taxon>
        <taxon>Neoptera</taxon>
        <taxon>Endopterygota</taxon>
        <taxon>Hymenoptera</taxon>
        <taxon>Apocrita</taxon>
        <taxon>Aculeata</taxon>
        <taxon>Formicoidea</taxon>
        <taxon>Formicidae</taxon>
        <taxon>Formicinae</taxon>
        <taxon>Camponotus</taxon>
    </lineage>
</organism>
<feature type="transmembrane region" description="Helical" evidence="2">
    <location>
        <begin position="12"/>
        <end position="33"/>
    </location>
</feature>
<protein>
    <submittedName>
        <fullName evidence="4">Monocarboxylate transporter 9</fullName>
    </submittedName>
</protein>
<dbReference type="EMBL" id="GL439483">
    <property type="protein sequence ID" value="EFN67206.1"/>
    <property type="molecule type" value="Genomic_DNA"/>
</dbReference>
<feature type="transmembrane region" description="Helical" evidence="2">
    <location>
        <begin position="53"/>
        <end position="72"/>
    </location>
</feature>
<feature type="transmembrane region" description="Helical" evidence="2">
    <location>
        <begin position="399"/>
        <end position="425"/>
    </location>
</feature>
<dbReference type="KEGG" id="cfo:105252413"/>
<dbReference type="InterPro" id="IPR050327">
    <property type="entry name" value="Proton-linked_MCT"/>
</dbReference>
<feature type="domain" description="Major facilitator superfamily (MFS) profile" evidence="3">
    <location>
        <begin position="399"/>
        <end position="592"/>
    </location>
</feature>
<keyword evidence="2" id="KW-1133">Transmembrane helix</keyword>
<accession>E2AH89</accession>
<dbReference type="PROSITE" id="PS50850">
    <property type="entry name" value="MFS"/>
    <property type="match status" value="1"/>
</dbReference>
<dbReference type="PANTHER" id="PTHR11360:SF237">
    <property type="entry name" value="MONOCARBOXYLATE TRANSPORTER 12-B-LIKE PROTEIN"/>
    <property type="match status" value="1"/>
</dbReference>
<dbReference type="Proteomes" id="UP000000311">
    <property type="component" value="Unassembled WGS sequence"/>
</dbReference>
<feature type="transmembrane region" description="Helical" evidence="2">
    <location>
        <begin position="553"/>
        <end position="578"/>
    </location>
</feature>
<evidence type="ECO:0000256" key="1">
    <source>
        <dbReference type="ARBA" id="ARBA00004141"/>
    </source>
</evidence>
<gene>
    <name evidence="4" type="ORF">EAG_09077</name>
</gene>
<dbReference type="Pfam" id="PF07690">
    <property type="entry name" value="MFS_1"/>
    <property type="match status" value="2"/>
</dbReference>
<keyword evidence="2" id="KW-0812">Transmembrane</keyword>
<dbReference type="InterPro" id="IPR011701">
    <property type="entry name" value="MFS"/>
</dbReference>
<dbReference type="GO" id="GO:0016020">
    <property type="term" value="C:membrane"/>
    <property type="evidence" value="ECO:0007669"/>
    <property type="project" value="UniProtKB-SubCell"/>
</dbReference>
<dbReference type="GO" id="GO:0008028">
    <property type="term" value="F:monocarboxylic acid transmembrane transporter activity"/>
    <property type="evidence" value="ECO:0007669"/>
    <property type="project" value="TreeGrafter"/>
</dbReference>
<dbReference type="SUPFAM" id="SSF103473">
    <property type="entry name" value="MFS general substrate transporter"/>
    <property type="match status" value="1"/>
</dbReference>
<evidence type="ECO:0000259" key="3">
    <source>
        <dbReference type="PROSITE" id="PS50850"/>
    </source>
</evidence>
<reference evidence="4 5" key="1">
    <citation type="journal article" date="2010" name="Science">
        <title>Genomic comparison of the ants Camponotus floridanus and Harpegnathos saltator.</title>
        <authorList>
            <person name="Bonasio R."/>
            <person name="Zhang G."/>
            <person name="Ye C."/>
            <person name="Mutti N.S."/>
            <person name="Fang X."/>
            <person name="Qin N."/>
            <person name="Donahue G."/>
            <person name="Yang P."/>
            <person name="Li Q."/>
            <person name="Li C."/>
            <person name="Zhang P."/>
            <person name="Huang Z."/>
            <person name="Berger S.L."/>
            <person name="Reinberg D."/>
            <person name="Wang J."/>
            <person name="Liebig J."/>
        </authorList>
    </citation>
    <scope>NUCLEOTIDE SEQUENCE [LARGE SCALE GENOMIC DNA]</scope>
    <source>
        <strain evidence="5">C129</strain>
    </source>
</reference>
<evidence type="ECO:0000313" key="5">
    <source>
        <dbReference type="Proteomes" id="UP000000311"/>
    </source>
</evidence>
<name>E2AH89_CAMFO</name>
<dbReference type="InParanoid" id="E2AH89"/>
<dbReference type="OMA" id="ASGIQMF"/>
<dbReference type="AlphaFoldDB" id="E2AH89"/>
<dbReference type="InterPro" id="IPR036259">
    <property type="entry name" value="MFS_trans_sf"/>
</dbReference>
<dbReference type="Gene3D" id="1.20.1250.20">
    <property type="entry name" value="MFS general substrate transporter like domains"/>
    <property type="match status" value="2"/>
</dbReference>
<dbReference type="PANTHER" id="PTHR11360">
    <property type="entry name" value="MONOCARBOXYLATE TRANSPORTER"/>
    <property type="match status" value="1"/>
</dbReference>
<proteinExistence type="predicted"/>
<feature type="transmembrane region" description="Helical" evidence="2">
    <location>
        <begin position="81"/>
        <end position="100"/>
    </location>
</feature>
<evidence type="ECO:0000256" key="2">
    <source>
        <dbReference type="SAM" id="Phobius"/>
    </source>
</evidence>
<keyword evidence="2" id="KW-0472">Membrane</keyword>
<feature type="transmembrane region" description="Helical" evidence="2">
    <location>
        <begin position="139"/>
        <end position="165"/>
    </location>
</feature>
<keyword evidence="5" id="KW-1185">Reference proteome</keyword>
<dbReference type="InterPro" id="IPR020846">
    <property type="entry name" value="MFS_dom"/>
</dbReference>
<evidence type="ECO:0000313" key="4">
    <source>
        <dbReference type="EMBL" id="EFN67206.1"/>
    </source>
</evidence>